<dbReference type="RefSeq" id="WP_188426480.1">
    <property type="nucleotide sequence ID" value="NZ_BMCH01000004.1"/>
</dbReference>
<dbReference type="Proteomes" id="UP000637769">
    <property type="component" value="Unassembled WGS sequence"/>
</dbReference>
<evidence type="ECO:0000256" key="1">
    <source>
        <dbReference type="SAM" id="Phobius"/>
    </source>
</evidence>
<keyword evidence="1" id="KW-1133">Transmembrane helix</keyword>
<protein>
    <recommendedName>
        <fullName evidence="4">DUF2628 domain-containing protein</fullName>
    </recommendedName>
</protein>
<feature type="transmembrane region" description="Helical" evidence="1">
    <location>
        <begin position="60"/>
        <end position="80"/>
    </location>
</feature>
<comment type="caution">
    <text evidence="2">The sequence shown here is derived from an EMBL/GenBank/DDBJ whole genome shotgun (WGS) entry which is preliminary data.</text>
</comment>
<keyword evidence="1" id="KW-0812">Transmembrane</keyword>
<gene>
    <name evidence="2" type="ORF">GCM10007207_18470</name>
</gene>
<dbReference type="EMBL" id="BMCH01000004">
    <property type="protein sequence ID" value="GGC33285.1"/>
    <property type="molecule type" value="Genomic_DNA"/>
</dbReference>
<organism evidence="2 3">
    <name type="scientific">Asaia siamensis</name>
    <dbReference type="NCBI Taxonomy" id="110479"/>
    <lineage>
        <taxon>Bacteria</taxon>
        <taxon>Pseudomonadati</taxon>
        <taxon>Pseudomonadota</taxon>
        <taxon>Alphaproteobacteria</taxon>
        <taxon>Acetobacterales</taxon>
        <taxon>Acetobacteraceae</taxon>
        <taxon>Asaia</taxon>
    </lineage>
</organism>
<evidence type="ECO:0000313" key="2">
    <source>
        <dbReference type="EMBL" id="GGC33285.1"/>
    </source>
</evidence>
<keyword evidence="1" id="KW-0472">Membrane</keyword>
<proteinExistence type="predicted"/>
<accession>A0ABQ1M1A4</accession>
<reference evidence="3" key="1">
    <citation type="journal article" date="2019" name="Int. J. Syst. Evol. Microbiol.">
        <title>The Global Catalogue of Microorganisms (GCM) 10K type strain sequencing project: providing services to taxonomists for standard genome sequencing and annotation.</title>
        <authorList>
            <consortium name="The Broad Institute Genomics Platform"/>
            <consortium name="The Broad Institute Genome Sequencing Center for Infectious Disease"/>
            <person name="Wu L."/>
            <person name="Ma J."/>
        </authorList>
    </citation>
    <scope>NUCLEOTIDE SEQUENCE [LARGE SCALE GENOMIC DNA]</scope>
    <source>
        <strain evidence="3">CCM 7132</strain>
    </source>
</reference>
<evidence type="ECO:0008006" key="4">
    <source>
        <dbReference type="Google" id="ProtNLM"/>
    </source>
</evidence>
<sequence>MNYYQAYRAQNEAVPSMVRQGFYWRLMILGPVGLLFSRCWISFALTACLNVLLVHFGGPYGWPAAIGVNLALALFGAELIGWEKRLKGSASAGLWLGRSEADAQLRFADKMQASS</sequence>
<keyword evidence="3" id="KW-1185">Reference proteome</keyword>
<name>A0ABQ1M1A4_9PROT</name>
<evidence type="ECO:0000313" key="3">
    <source>
        <dbReference type="Proteomes" id="UP000637769"/>
    </source>
</evidence>
<feature type="transmembrane region" description="Helical" evidence="1">
    <location>
        <begin position="26"/>
        <end position="54"/>
    </location>
</feature>